<gene>
    <name evidence="1" type="primary">154</name>
    <name evidence="1" type="ORF">DET7_154</name>
</gene>
<dbReference type="GeneID" id="24366699"/>
<reference evidence="1 2" key="1">
    <citation type="journal article" date="2015" name="Genome Announc.">
        <title>Genome Sequence of Salmonella enterica Phage Det7.</title>
        <authorList>
            <person name="Casjens S.R."/>
            <person name="Jacobs-Sera D."/>
            <person name="Hatfull G.F."/>
            <person name="Hendrix R.W."/>
        </authorList>
    </citation>
    <scope>NUCLEOTIDE SEQUENCE [LARGE SCALE GENOMIC DNA]</scope>
</reference>
<protein>
    <submittedName>
        <fullName evidence="1">Uncharacterized protein</fullName>
    </submittedName>
</protein>
<keyword evidence="2" id="KW-1185">Reference proteome</keyword>
<name>A0A0C5Q3J0_9CAUD</name>
<sequence>MRLYVMLILLNVSKKAMTPITEGVNHYNIYSQSRTDLGKFLSHFTHHPIKTLDGHFDSIEGYWYWIKYRDDALRHLSGYEAKKYGLDLGKTQIPLVDSDSPMLRSRIIAATTAKLLSMPPRLRFQLAHSRLPLIHAYEHQGKYSFQNSMDFIIQHINRCRLEGYLK</sequence>
<dbReference type="KEGG" id="vg:24366699"/>
<dbReference type="RefSeq" id="YP_009140331.1">
    <property type="nucleotide sequence ID" value="NC_027119.1"/>
</dbReference>
<dbReference type="Proteomes" id="UP000032405">
    <property type="component" value="Segment"/>
</dbReference>
<dbReference type="EMBL" id="KP797973">
    <property type="protein sequence ID" value="AJQ20973.1"/>
    <property type="molecule type" value="Genomic_DNA"/>
</dbReference>
<evidence type="ECO:0000313" key="1">
    <source>
        <dbReference type="EMBL" id="AJQ20973.1"/>
    </source>
</evidence>
<accession>A0A0C5Q3J0</accession>
<evidence type="ECO:0000313" key="2">
    <source>
        <dbReference type="Proteomes" id="UP000032405"/>
    </source>
</evidence>
<proteinExistence type="predicted"/>
<organism evidence="1 2">
    <name type="scientific">Salmonella phage Det7</name>
    <dbReference type="NCBI Taxonomy" id="454798"/>
    <lineage>
        <taxon>Viruses</taxon>
        <taxon>Duplodnaviria</taxon>
        <taxon>Heunggongvirae</taxon>
        <taxon>Uroviricota</taxon>
        <taxon>Caudoviricetes</taxon>
        <taxon>Pantevenvirales</taxon>
        <taxon>Ackermannviridae</taxon>
        <taxon>Cvivirinae</taxon>
        <taxon>Kuttervirus</taxon>
        <taxon>Kuttervirus Det7</taxon>
    </lineage>
</organism>